<accession>A0A3S3NJ39</accession>
<dbReference type="Proteomes" id="UP000285301">
    <property type="component" value="Unassembled WGS sequence"/>
</dbReference>
<feature type="binding site" evidence="5">
    <location>
        <begin position="100"/>
        <end position="103"/>
    </location>
    <ligand>
        <name>GTP</name>
        <dbReference type="ChEBI" id="CHEBI:37565"/>
    </ligand>
</feature>
<evidence type="ECO:0000256" key="5">
    <source>
        <dbReference type="PIRSR" id="PIRSR606689-1"/>
    </source>
</evidence>
<dbReference type="PROSITE" id="PS51417">
    <property type="entry name" value="ARF"/>
    <property type="match status" value="1"/>
</dbReference>
<keyword evidence="2" id="KW-0449">Lipoprotein</keyword>
<reference evidence="6 7" key="1">
    <citation type="journal article" date="2018" name="Gigascience">
        <title>Genomes of trombidid mites reveal novel predicted allergens and laterally-transferred genes associated with secondary metabolism.</title>
        <authorList>
            <person name="Dong X."/>
            <person name="Chaisiri K."/>
            <person name="Xia D."/>
            <person name="Armstrong S.D."/>
            <person name="Fang Y."/>
            <person name="Donnelly M.J."/>
            <person name="Kadowaki T."/>
            <person name="McGarry J.W."/>
            <person name="Darby A.C."/>
            <person name="Makepeace B.L."/>
        </authorList>
    </citation>
    <scope>NUCLEOTIDE SEQUENCE [LARGE SCALE GENOMIC DNA]</scope>
    <source>
        <strain evidence="6">UoL-WK</strain>
    </source>
</reference>
<dbReference type="GO" id="GO:0003924">
    <property type="term" value="F:GTPase activity"/>
    <property type="evidence" value="ECO:0007669"/>
    <property type="project" value="InterPro"/>
</dbReference>
<dbReference type="Gene3D" id="3.40.50.300">
    <property type="entry name" value="P-loop containing nucleotide triphosphate hydrolases"/>
    <property type="match status" value="1"/>
</dbReference>
<dbReference type="InterPro" id="IPR006689">
    <property type="entry name" value="Small_GTPase_ARF/SAR"/>
</dbReference>
<evidence type="ECO:0000256" key="4">
    <source>
        <dbReference type="ARBA" id="ARBA00023134"/>
    </source>
</evidence>
<keyword evidence="4 5" id="KW-0342">GTP-binding</keyword>
<dbReference type="InterPro" id="IPR044612">
    <property type="entry name" value="ARL2/3"/>
</dbReference>
<organism evidence="6 7">
    <name type="scientific">Dinothrombium tinctorium</name>
    <dbReference type="NCBI Taxonomy" id="1965070"/>
    <lineage>
        <taxon>Eukaryota</taxon>
        <taxon>Metazoa</taxon>
        <taxon>Ecdysozoa</taxon>
        <taxon>Arthropoda</taxon>
        <taxon>Chelicerata</taxon>
        <taxon>Arachnida</taxon>
        <taxon>Acari</taxon>
        <taxon>Acariformes</taxon>
        <taxon>Trombidiformes</taxon>
        <taxon>Prostigmata</taxon>
        <taxon>Anystina</taxon>
        <taxon>Parasitengona</taxon>
        <taxon>Trombidioidea</taxon>
        <taxon>Trombidiidae</taxon>
        <taxon>Dinothrombium</taxon>
    </lineage>
</organism>
<evidence type="ECO:0000256" key="1">
    <source>
        <dbReference type="ARBA" id="ARBA00010290"/>
    </source>
</evidence>
<dbReference type="STRING" id="1965070.A0A3S3NJ39"/>
<sequence length="105" mass="12159">MKKKEKEVCILVLGTQTISPMFKINIHDLEHRGFKLNVWDVGGQKSLRSYWLNYFESTDLDLIWDVDSADKARLDDFCNQLHSLIKEMRLAGASLLVFANNQDLD</sequence>
<comment type="caution">
    <text evidence="6">The sequence shown here is derived from an EMBL/GenBank/DDBJ whole genome shotgun (WGS) entry which is preliminary data.</text>
</comment>
<dbReference type="GO" id="GO:0005525">
    <property type="term" value="F:GTP binding"/>
    <property type="evidence" value="ECO:0007669"/>
    <property type="project" value="UniProtKB-KW"/>
</dbReference>
<evidence type="ECO:0000313" key="7">
    <source>
        <dbReference type="Proteomes" id="UP000285301"/>
    </source>
</evidence>
<evidence type="ECO:0000256" key="2">
    <source>
        <dbReference type="ARBA" id="ARBA00022707"/>
    </source>
</evidence>
<name>A0A3S3NJ39_9ACAR</name>
<keyword evidence="7" id="KW-1185">Reference proteome</keyword>
<evidence type="ECO:0000256" key="3">
    <source>
        <dbReference type="ARBA" id="ARBA00022741"/>
    </source>
</evidence>
<evidence type="ECO:0000313" key="6">
    <source>
        <dbReference type="EMBL" id="RWS03665.1"/>
    </source>
</evidence>
<dbReference type="OrthoDB" id="2011769at2759"/>
<keyword evidence="3 5" id="KW-0547">Nucleotide-binding</keyword>
<feature type="binding site" evidence="5">
    <location>
        <position position="43"/>
    </location>
    <ligand>
        <name>GTP</name>
        <dbReference type="ChEBI" id="CHEBI:37565"/>
    </ligand>
</feature>
<dbReference type="AlphaFoldDB" id="A0A3S3NJ39"/>
<comment type="similarity">
    <text evidence="1">Belongs to the small GTPase superfamily. Arf family.</text>
</comment>
<feature type="non-terminal residue" evidence="6">
    <location>
        <position position="105"/>
    </location>
</feature>
<dbReference type="InterPro" id="IPR027417">
    <property type="entry name" value="P-loop_NTPase"/>
</dbReference>
<gene>
    <name evidence="6" type="ORF">B4U79_07675</name>
</gene>
<dbReference type="SUPFAM" id="SSF52540">
    <property type="entry name" value="P-loop containing nucleoside triphosphate hydrolases"/>
    <property type="match status" value="1"/>
</dbReference>
<proteinExistence type="inferred from homology"/>
<dbReference type="EMBL" id="NCKU01006287">
    <property type="protein sequence ID" value="RWS03665.1"/>
    <property type="molecule type" value="Genomic_DNA"/>
</dbReference>
<dbReference type="PANTHER" id="PTHR45697">
    <property type="entry name" value="ADP-RIBOSYLATION FACTOR-LIKE PROTEIN 2-RELATED"/>
    <property type="match status" value="1"/>
</dbReference>
<protein>
    <submittedName>
        <fullName evidence="6">ADP-ribosylation factor-like protein 2</fullName>
    </submittedName>
</protein>
<dbReference type="Pfam" id="PF00025">
    <property type="entry name" value="Arf"/>
    <property type="match status" value="1"/>
</dbReference>
<keyword evidence="2" id="KW-0519">Myristate</keyword>